<dbReference type="Gene3D" id="1.10.287.470">
    <property type="entry name" value="Helix hairpin bin"/>
    <property type="match status" value="2"/>
</dbReference>
<keyword evidence="4" id="KW-0472">Membrane</keyword>
<accession>A0A447UFI7</accession>
<feature type="domain" description="CusB-like beta-barrel" evidence="7">
    <location>
        <begin position="228"/>
        <end position="269"/>
    </location>
</feature>
<evidence type="ECO:0000259" key="7">
    <source>
        <dbReference type="Pfam" id="PF25954"/>
    </source>
</evidence>
<dbReference type="Pfam" id="PF25954">
    <property type="entry name" value="Beta-barrel_RND_2"/>
    <property type="match status" value="1"/>
</dbReference>
<evidence type="ECO:0000256" key="3">
    <source>
        <dbReference type="ARBA" id="ARBA00009477"/>
    </source>
</evidence>
<evidence type="ECO:0000256" key="1">
    <source>
        <dbReference type="ARBA" id="ARBA00004459"/>
    </source>
</evidence>
<dbReference type="InterPro" id="IPR058625">
    <property type="entry name" value="MdtA-like_BSH"/>
</dbReference>
<dbReference type="SUPFAM" id="SSF56954">
    <property type="entry name" value="Outer membrane efflux proteins (OEP)"/>
    <property type="match status" value="1"/>
</dbReference>
<evidence type="ECO:0000313" key="8">
    <source>
        <dbReference type="EMBL" id="VEB83728.1"/>
    </source>
</evidence>
<organism evidence="8 9">
    <name type="scientific">Citrobacter koseri</name>
    <name type="common">Citrobacter diversus</name>
    <dbReference type="NCBI Taxonomy" id="545"/>
    <lineage>
        <taxon>Bacteria</taxon>
        <taxon>Pseudomonadati</taxon>
        <taxon>Pseudomonadota</taxon>
        <taxon>Gammaproteobacteria</taxon>
        <taxon>Enterobacterales</taxon>
        <taxon>Enterobacteriaceae</taxon>
        <taxon>Citrobacter</taxon>
    </lineage>
</organism>
<dbReference type="GO" id="GO:0009279">
    <property type="term" value="C:cell outer membrane"/>
    <property type="evidence" value="ECO:0007669"/>
    <property type="project" value="UniProtKB-SubCell"/>
</dbReference>
<evidence type="ECO:0000256" key="5">
    <source>
        <dbReference type="SAM" id="Coils"/>
    </source>
</evidence>
<comment type="subcellular location">
    <subcellularLocation>
        <location evidence="1 4">Cell outer membrane</location>
        <topology evidence="1 4">Lipid-anchor</topology>
    </subcellularLocation>
</comment>
<keyword evidence="4" id="KW-0564">Palmitate</keyword>
<dbReference type="Pfam" id="PF02321">
    <property type="entry name" value="OEP"/>
    <property type="match status" value="2"/>
</dbReference>
<evidence type="ECO:0000256" key="4">
    <source>
        <dbReference type="RuleBase" id="RU362097"/>
    </source>
</evidence>
<comment type="similarity">
    <text evidence="3">Belongs to the membrane fusion protein (MFP) (TC 8.A.1) family.</text>
</comment>
<dbReference type="InterPro" id="IPR058792">
    <property type="entry name" value="Beta-barrel_RND_2"/>
</dbReference>
<reference evidence="8 9" key="1">
    <citation type="submission" date="2018-12" db="EMBL/GenBank/DDBJ databases">
        <authorList>
            <consortium name="Pathogen Informatics"/>
        </authorList>
    </citation>
    <scope>NUCLEOTIDE SEQUENCE [LARGE SCALE GENOMIC DNA]</scope>
    <source>
        <strain evidence="8 9">NCTC11075</strain>
    </source>
</reference>
<dbReference type="InterPro" id="IPR010131">
    <property type="entry name" value="MdtP/NodT-like"/>
</dbReference>
<keyword evidence="4" id="KW-1134">Transmembrane beta strand</keyword>
<dbReference type="SUPFAM" id="SSF111369">
    <property type="entry name" value="HlyD-like secretion proteins"/>
    <property type="match status" value="2"/>
</dbReference>
<dbReference type="NCBIfam" id="TIGR01845">
    <property type="entry name" value="outer_NodT"/>
    <property type="match status" value="1"/>
</dbReference>
<dbReference type="GO" id="GO:0015562">
    <property type="term" value="F:efflux transmembrane transporter activity"/>
    <property type="evidence" value="ECO:0007669"/>
    <property type="project" value="InterPro"/>
</dbReference>
<dbReference type="EMBL" id="LR134204">
    <property type="protein sequence ID" value="VEB83728.1"/>
    <property type="molecule type" value="Genomic_DNA"/>
</dbReference>
<dbReference type="Proteomes" id="UP000270272">
    <property type="component" value="Chromosome"/>
</dbReference>
<dbReference type="InterPro" id="IPR003423">
    <property type="entry name" value="OMP_efflux"/>
</dbReference>
<proteinExistence type="inferred from homology"/>
<evidence type="ECO:0000259" key="6">
    <source>
        <dbReference type="Pfam" id="PF25917"/>
    </source>
</evidence>
<dbReference type="Gene3D" id="2.20.200.10">
    <property type="entry name" value="Outer membrane efflux proteins (OEP)"/>
    <property type="match status" value="1"/>
</dbReference>
<keyword evidence="5" id="KW-0175">Coiled coil</keyword>
<feature type="coiled-coil region" evidence="5">
    <location>
        <begin position="701"/>
        <end position="735"/>
    </location>
</feature>
<dbReference type="PANTHER" id="PTHR30203">
    <property type="entry name" value="OUTER MEMBRANE CATION EFFLUX PROTEIN"/>
    <property type="match status" value="1"/>
</dbReference>
<comment type="similarity">
    <text evidence="2 4">Belongs to the outer membrane factor (OMF) (TC 1.B.17) family.</text>
</comment>
<dbReference type="Gene3D" id="2.40.30.170">
    <property type="match status" value="1"/>
</dbReference>
<evidence type="ECO:0000256" key="2">
    <source>
        <dbReference type="ARBA" id="ARBA00007613"/>
    </source>
</evidence>
<keyword evidence="4" id="KW-0812">Transmembrane</keyword>
<feature type="domain" description="Multidrug resistance protein MdtA-like barrel-sandwich hybrid" evidence="6">
    <location>
        <begin position="30"/>
        <end position="222"/>
    </location>
</feature>
<sequence>MILYAWQLPPFTRHTQFTDNAYVRGQTTFISPQVNGYITQVNVQDFVQVKKGELLMQIDDRIYRQRVHQAEAQLAMKIAALNNNLQQRKSAEAVIARNEAVLKNAKAQSLKTQADLKRVKDLTADGSLSIRERDAALASAAQGSADIDQAKATLEMSRQDLQTVIVNRGALEADVENARAALELAQIDLQNTRIVAPRDGQLGQIAVRLGAYVTAGTHLTTLVPPQHWVIANIKETQLAELRVGQPVRFTVDALNDRAYEGRVESISPATGVEFSAITPDNATGNFVKIAQRIPVRVEVLGKTGGDCAIASGHVGAGTYRYPGGETMTRRPVAALLFALLLSGCQSVDVAPAKPSLQIPAAWRTATGPASATEQVWWRNFHDSHLNRYVDQALQNNSDVLIARERVNEYQARVYAAEGSLFPSLDAGVSGARARTQSAATGLPIYSTLYKGSLTASYDVDIWGVNRSTASAARASLAAQKAAAAAADLTVASSVASGYITLLALDEQLNVTKSTLKSREEAWNLAKRQYETGYSSRLELMQSDSELRSTRAQIPLLEHQIAQQENALSLLLGSNPTRLARSDRFDALTPLTLPSQLPSSLLNRRPDVVQAERQLIAADATLAASRASLLPSINLTATGSVQDRTLPGLLDDPLRLWSIGGSILAPLLNRQALNAQVDISQSQRNQALYSYEKTVRNAFREVNDSLDAITRYQEQLSELQAQQDVAQETLRIAQNRYRNGYSSYLDVLDAQRTLFSVQTNVVQVKNNLLLAQIDLYKALGGGWSV</sequence>
<name>A0A447UFI7_CITKO</name>
<dbReference type="Pfam" id="PF25917">
    <property type="entry name" value="BSH_RND"/>
    <property type="match status" value="1"/>
</dbReference>
<dbReference type="PANTHER" id="PTHR30203:SF33">
    <property type="entry name" value="BLR4455 PROTEIN"/>
    <property type="match status" value="1"/>
</dbReference>
<dbReference type="AlphaFoldDB" id="A0A447UFI7"/>
<keyword evidence="4" id="KW-0449">Lipoprotein</keyword>
<evidence type="ECO:0000313" key="9">
    <source>
        <dbReference type="Proteomes" id="UP000270272"/>
    </source>
</evidence>
<dbReference type="Gene3D" id="2.40.50.100">
    <property type="match status" value="1"/>
</dbReference>
<gene>
    <name evidence="8" type="primary">oprM</name>
    <name evidence="8" type="ORF">NCTC11075_00190</name>
</gene>
<dbReference type="Gene3D" id="1.20.1600.10">
    <property type="entry name" value="Outer membrane efflux proteins (OEP)"/>
    <property type="match status" value="1"/>
</dbReference>
<protein>
    <submittedName>
        <fullName evidence="8">Copper/silver efflux system outer membrane protein CusC</fullName>
    </submittedName>
</protein>